<dbReference type="PANTHER" id="PTHR13068">
    <property type="entry name" value="CGI-12 PROTEIN-RELATED"/>
    <property type="match status" value="1"/>
</dbReference>
<evidence type="ECO:0000313" key="4">
    <source>
        <dbReference type="EMBL" id="KDP40555.1"/>
    </source>
</evidence>
<keyword evidence="2" id="KW-0806">Transcription termination</keyword>
<keyword evidence="2" id="KW-0804">Transcription</keyword>
<dbReference type="Pfam" id="PF02536">
    <property type="entry name" value="mTERF"/>
    <property type="match status" value="1"/>
</dbReference>
<dbReference type="Proteomes" id="UP000027138">
    <property type="component" value="Unassembled WGS sequence"/>
</dbReference>
<protein>
    <submittedName>
        <fullName evidence="4">Uncharacterized protein</fullName>
    </submittedName>
</protein>
<keyword evidence="5" id="KW-1185">Reference proteome</keyword>
<accession>A0A067L7S2</accession>
<sequence>MVLSFSLRCLSIAANQNSFTVSYLINTCGLSPESALSASKHVQFETPDKPDLVISYFQNLGFSKAHISSIIRRYPRTLSSNPEKFIFPKVEFFRSKGASTPDLVRIFVSNPWILKRSLENHLIPTFNFFRDLLQTDQKTISTIKLSPGIMARRLESEMIPNINILRENGVSEANILLVLRYHAQKLGRDAKMFKKIVDEVNEMGFDPSKSQFVLAIIALRGISKSTWDEKVEAYKRWGWSDEDIGTAFGKYPWCMTISTDKIMAVMDFYVDKLGLDSSVIANRPVLLSLSLKKRLLPRASVIQYLSSKGLVKIDSRIARLFEMT</sequence>
<dbReference type="EMBL" id="KK914327">
    <property type="protein sequence ID" value="KDP40555.1"/>
    <property type="molecule type" value="Genomic_DNA"/>
</dbReference>
<reference evidence="4 5" key="1">
    <citation type="journal article" date="2014" name="PLoS ONE">
        <title>Global Analysis of Gene Expression Profiles in Physic Nut (Jatropha curcas L.) Seedlings Exposed to Salt Stress.</title>
        <authorList>
            <person name="Zhang L."/>
            <person name="Zhang C."/>
            <person name="Wu P."/>
            <person name="Chen Y."/>
            <person name="Li M."/>
            <person name="Jiang H."/>
            <person name="Wu G."/>
        </authorList>
    </citation>
    <scope>NUCLEOTIDE SEQUENCE [LARGE SCALE GENOMIC DNA]</scope>
    <source>
        <strain evidence="5">cv. GZQX0401</strain>
        <tissue evidence="4">Young leaves</tissue>
    </source>
</reference>
<dbReference type="OrthoDB" id="637682at2759"/>
<dbReference type="InterPro" id="IPR003690">
    <property type="entry name" value="MTERF"/>
</dbReference>
<dbReference type="Gene3D" id="1.25.70.10">
    <property type="entry name" value="Transcription termination factor 3, mitochondrial"/>
    <property type="match status" value="1"/>
</dbReference>
<proteinExistence type="inferred from homology"/>
<dbReference type="InterPro" id="IPR038538">
    <property type="entry name" value="MTERF_sf"/>
</dbReference>
<gene>
    <name evidence="4" type="ORF">JCGZ_24554</name>
</gene>
<dbReference type="FunFam" id="1.25.70.10:FF:000001">
    <property type="entry name" value="Mitochondrial transcription termination factor-like"/>
    <property type="match status" value="1"/>
</dbReference>
<dbReference type="SMART" id="SM00733">
    <property type="entry name" value="Mterf"/>
    <property type="match status" value="6"/>
</dbReference>
<dbReference type="GO" id="GO:0006353">
    <property type="term" value="P:DNA-templated transcription termination"/>
    <property type="evidence" value="ECO:0007669"/>
    <property type="project" value="UniProtKB-KW"/>
</dbReference>
<keyword evidence="2" id="KW-0805">Transcription regulation</keyword>
<comment type="similarity">
    <text evidence="1">Belongs to the mTERF family.</text>
</comment>
<evidence type="ECO:0000313" key="5">
    <source>
        <dbReference type="Proteomes" id="UP000027138"/>
    </source>
</evidence>
<evidence type="ECO:0000256" key="1">
    <source>
        <dbReference type="ARBA" id="ARBA00007692"/>
    </source>
</evidence>
<name>A0A067L7S2_JATCU</name>
<keyword evidence="3" id="KW-0809">Transit peptide</keyword>
<dbReference type="AlphaFoldDB" id="A0A067L7S2"/>
<evidence type="ECO:0000256" key="2">
    <source>
        <dbReference type="ARBA" id="ARBA00022472"/>
    </source>
</evidence>
<dbReference type="PANTHER" id="PTHR13068:SF233">
    <property type="entry name" value="MTERF FAMILY PROTEIN"/>
    <property type="match status" value="1"/>
</dbReference>
<dbReference type="GO" id="GO:0003676">
    <property type="term" value="F:nucleic acid binding"/>
    <property type="evidence" value="ECO:0007669"/>
    <property type="project" value="InterPro"/>
</dbReference>
<evidence type="ECO:0000256" key="3">
    <source>
        <dbReference type="ARBA" id="ARBA00022946"/>
    </source>
</evidence>
<organism evidence="4 5">
    <name type="scientific">Jatropha curcas</name>
    <name type="common">Barbados nut</name>
    <dbReference type="NCBI Taxonomy" id="180498"/>
    <lineage>
        <taxon>Eukaryota</taxon>
        <taxon>Viridiplantae</taxon>
        <taxon>Streptophyta</taxon>
        <taxon>Embryophyta</taxon>
        <taxon>Tracheophyta</taxon>
        <taxon>Spermatophyta</taxon>
        <taxon>Magnoliopsida</taxon>
        <taxon>eudicotyledons</taxon>
        <taxon>Gunneridae</taxon>
        <taxon>Pentapetalae</taxon>
        <taxon>rosids</taxon>
        <taxon>fabids</taxon>
        <taxon>Malpighiales</taxon>
        <taxon>Euphorbiaceae</taxon>
        <taxon>Crotonoideae</taxon>
        <taxon>Jatropheae</taxon>
        <taxon>Jatropha</taxon>
    </lineage>
</organism>